<dbReference type="InterPro" id="IPR029044">
    <property type="entry name" value="Nucleotide-diphossugar_trans"/>
</dbReference>
<dbReference type="EC" id="2.4.1.-" evidence="1"/>
<reference evidence="1" key="1">
    <citation type="submission" date="2023-08" db="EMBL/GenBank/DDBJ databases">
        <title>Functional and genomic diversity of the sorghum phyllosphere microbiome.</title>
        <authorList>
            <person name="Shade A."/>
        </authorList>
    </citation>
    <scope>NUCLEOTIDE SEQUENCE</scope>
    <source>
        <strain evidence="1">SORGH_AS_0201</strain>
    </source>
</reference>
<dbReference type="EMBL" id="JAVJAF010000001">
    <property type="protein sequence ID" value="MDR6236070.1"/>
    <property type="molecule type" value="Genomic_DNA"/>
</dbReference>
<dbReference type="PANTHER" id="PTHR43685:SF2">
    <property type="entry name" value="GLYCOSYLTRANSFERASE 2-LIKE DOMAIN-CONTAINING PROTEIN"/>
    <property type="match status" value="1"/>
</dbReference>
<name>A0AAJ2F132_9PSED</name>
<evidence type="ECO:0000313" key="1">
    <source>
        <dbReference type="EMBL" id="MDR6236070.1"/>
    </source>
</evidence>
<dbReference type="RefSeq" id="WP_309761011.1">
    <property type="nucleotide sequence ID" value="NZ_JAVJAF010000001.1"/>
</dbReference>
<dbReference type="Gene3D" id="3.40.50.2000">
    <property type="entry name" value="Glycogen Phosphorylase B"/>
    <property type="match status" value="1"/>
</dbReference>
<dbReference type="SUPFAM" id="SSF53756">
    <property type="entry name" value="UDP-Glycosyltransferase/glycogen phosphorylase"/>
    <property type="match status" value="2"/>
</dbReference>
<evidence type="ECO:0000313" key="2">
    <source>
        <dbReference type="Proteomes" id="UP001268036"/>
    </source>
</evidence>
<dbReference type="GO" id="GO:0044010">
    <property type="term" value="P:single-species biofilm formation"/>
    <property type="evidence" value="ECO:0007669"/>
    <property type="project" value="TreeGrafter"/>
</dbReference>
<dbReference type="InterPro" id="IPR050834">
    <property type="entry name" value="Glycosyltransf_2"/>
</dbReference>
<organism evidence="1 2">
    <name type="scientific">Pseudomonas oryzihabitans</name>
    <dbReference type="NCBI Taxonomy" id="47885"/>
    <lineage>
        <taxon>Bacteria</taxon>
        <taxon>Pseudomonadati</taxon>
        <taxon>Pseudomonadota</taxon>
        <taxon>Gammaproteobacteria</taxon>
        <taxon>Pseudomonadales</taxon>
        <taxon>Pseudomonadaceae</taxon>
        <taxon>Pseudomonas</taxon>
    </lineage>
</organism>
<comment type="caution">
    <text evidence="1">The sequence shown here is derived from an EMBL/GenBank/DDBJ whole genome shotgun (WGS) entry which is preliminary data.</text>
</comment>
<dbReference type="PANTHER" id="PTHR43685">
    <property type="entry name" value="GLYCOSYLTRANSFERASE"/>
    <property type="match status" value="1"/>
</dbReference>
<protein>
    <submittedName>
        <fullName evidence="1">GT2 family glycosyltransferase</fullName>
        <ecNumber evidence="1">2.4.1.-</ecNumber>
    </submittedName>
</protein>
<keyword evidence="1" id="KW-0328">Glycosyltransferase</keyword>
<gene>
    <name evidence="1" type="ORF">QE440_003811</name>
</gene>
<dbReference type="Proteomes" id="UP001268036">
    <property type="component" value="Unassembled WGS sequence"/>
</dbReference>
<dbReference type="Pfam" id="PF13641">
    <property type="entry name" value="Glyco_tranf_2_3"/>
    <property type="match status" value="1"/>
</dbReference>
<proteinExistence type="predicted"/>
<dbReference type="GO" id="GO:0016757">
    <property type="term" value="F:glycosyltransferase activity"/>
    <property type="evidence" value="ECO:0007669"/>
    <property type="project" value="UniProtKB-KW"/>
</dbReference>
<dbReference type="Gene3D" id="3.90.550.10">
    <property type="entry name" value="Spore Coat Polysaccharide Biosynthesis Protein SpsA, Chain A"/>
    <property type="match status" value="1"/>
</dbReference>
<sequence length="1311" mass="145065">MKAPAIVAFLWDAQLPVLREFFRRNGPLTLVALSPYVSQALLDVVDDAGSRLFVLDWELDDAGVFAVQRDFQQWHTRLQLWFEQGPPARLHEEDWTALRPLIDAQLQAELPTVVTLLEGLERVQRDYRLSLVLGNEDVMLIAKVAMLWARRHGIPSLHLSHALALNDPYTVHARQVADITAVYGQRGLEGYLDYGIAPERLRVTGNPAWDDIPARRAARAEHAAALRDKHGLRVGEPIVVFGTTWASRHTAHGDQAIFERTVAAFIDACEALFRDGLVFNPVIKDRPPNFQFGEACVAELLRERNVAPDRYFYLVDDGPLWPVVADVLVAVDSNYCVEALLCGTATINLRHPGNMPFGPCYAADAGIADVTAAELPEALGRLLHDPAERARQIAVSARNAPYYNVAQQGDAAQRVALLMEEMAVGLVPRLLAWLDARLPIAAEREALEQPLRELGRGRHLLGILIVDTDQDDSAVPQTLASLQQALAAAWTAVIVSARPRPAALDASVEWLPLGTDEAMAVAAARMLEQGATACDWWLTVAAGTEFTRSGPLLFTSALARLQLQDPQGQFSHACFADELQRSAEGAVGACFRPDFNLDLLLSFPALFGRHWAVRQQSLVALGGLEPAYGATAPLDLVLRLIQRHSGAGIEHLPEVLLVADAPGLVVEPAEQVALEQHLQARGYAAARVMAFLPRRYHITYGHQTTPQVSVMIPVQDQLELVQRCLDSLLDQTRYPHFEVVLVDCASHQEATRRWLDDLEALGAEQVRVWRFSGEPNRAALVNAVAQASTAEFLLLLEPSCILVQPDWLDILLDHAQRPEVGAVGPRICDAQGRILEAGMLLGLDDAASAAFAGESIQAAGYLSRLQLVQDYSALGSNCLLLKRELVLALDGWDAERFPLAYGQVDFCLRLRRAGYLNVWTPQATVVQDGLDGAAVDRQREREREALQERWLAVLARDPAYNPQLSLAGSGFTFEYGTRRLQQPVLPQILACAADQAGCGHYRVRQPLAALRDAGLVEGLICPQHPRPLELERFGVDALILQRQISDAQRDSLRQLSKLSRTFKVFELDDYLPNLPVKSVHRSSVPKDILKALRQAVGICDRLVVSTPALDDALVGMNADIRVVPNFLPTRWWGAREGQRRQGLKPRVGWAGGSSHTGDLELVADVVQALADEVEWVFFGMCPERLRPYVHEFHPGVFIDDYPAKLASLNLDLAIAPLEDNLFNRCKTNLRLLEYGACGFPVICSDLEPYQGDLPVIRVRNKFKDWCDAIRGQLADLDATARQGDLLRQQVLGQWMLEGENLQLWRAAWLPD</sequence>
<accession>A0AAJ2F132</accession>
<keyword evidence="1" id="KW-0808">Transferase</keyword>
<dbReference type="SUPFAM" id="SSF53448">
    <property type="entry name" value="Nucleotide-diphospho-sugar transferases"/>
    <property type="match status" value="1"/>
</dbReference>